<name>A0A5C1QQG7_9SPIO</name>
<organism evidence="1 2">
    <name type="scientific">Oceanispirochaeta crateris</name>
    <dbReference type="NCBI Taxonomy" id="2518645"/>
    <lineage>
        <taxon>Bacteria</taxon>
        <taxon>Pseudomonadati</taxon>
        <taxon>Spirochaetota</taxon>
        <taxon>Spirochaetia</taxon>
        <taxon>Spirochaetales</taxon>
        <taxon>Spirochaetaceae</taxon>
        <taxon>Oceanispirochaeta</taxon>
    </lineage>
</organism>
<dbReference type="EMBL" id="CP036150">
    <property type="protein sequence ID" value="QEN09757.1"/>
    <property type="molecule type" value="Genomic_DNA"/>
</dbReference>
<proteinExistence type="predicted"/>
<gene>
    <name evidence="1" type="ORF">EXM22_17860</name>
</gene>
<reference evidence="1 2" key="1">
    <citation type="submission" date="2019-02" db="EMBL/GenBank/DDBJ databases">
        <title>Complete Genome Sequence and Methylome Analysis of free living Spirochaetas.</title>
        <authorList>
            <person name="Fomenkov A."/>
            <person name="Dubinina G."/>
            <person name="Leshcheva N."/>
            <person name="Mikheeva N."/>
            <person name="Grabovich M."/>
            <person name="Vincze T."/>
            <person name="Roberts R.J."/>
        </authorList>
    </citation>
    <scope>NUCLEOTIDE SEQUENCE [LARGE SCALE GENOMIC DNA]</scope>
    <source>
        <strain evidence="1 2">K2</strain>
    </source>
</reference>
<keyword evidence="2" id="KW-1185">Reference proteome</keyword>
<evidence type="ECO:0000313" key="1">
    <source>
        <dbReference type="EMBL" id="QEN09757.1"/>
    </source>
</evidence>
<protein>
    <submittedName>
        <fullName evidence="1">Uncharacterized protein</fullName>
    </submittedName>
</protein>
<evidence type="ECO:0000313" key="2">
    <source>
        <dbReference type="Proteomes" id="UP000324209"/>
    </source>
</evidence>
<accession>A0A5C1QQG7</accession>
<sequence length="65" mass="7769">MDFITYLVYKDYIPFQVGLNLLRSCIAEEHMNQVTEELILRNILSEAQLFRYLQQWETDEPGISE</sequence>
<dbReference type="OrthoDB" id="9885857at2"/>
<dbReference type="RefSeq" id="WP_149487829.1">
    <property type="nucleotide sequence ID" value="NZ_CP036150.1"/>
</dbReference>
<dbReference type="AlphaFoldDB" id="A0A5C1QQG7"/>
<dbReference type="Proteomes" id="UP000324209">
    <property type="component" value="Chromosome"/>
</dbReference>
<dbReference type="KEGG" id="ock:EXM22_17860"/>